<organism evidence="1 2">
    <name type="scientific">Dyella dinghuensis</name>
    <dbReference type="NCBI Taxonomy" id="1920169"/>
    <lineage>
        <taxon>Bacteria</taxon>
        <taxon>Pseudomonadati</taxon>
        <taxon>Pseudomonadota</taxon>
        <taxon>Gammaproteobacteria</taxon>
        <taxon>Lysobacterales</taxon>
        <taxon>Rhodanobacteraceae</taxon>
        <taxon>Dyella</taxon>
    </lineage>
</organism>
<dbReference type="Gene3D" id="1.10.30.50">
    <property type="match status" value="1"/>
</dbReference>
<name>A0A432LPC0_9GAMM</name>
<keyword evidence="2" id="KW-1185">Reference proteome</keyword>
<reference evidence="1 2" key="1">
    <citation type="submission" date="2018-12" db="EMBL/GenBank/DDBJ databases">
        <title>Dyella dinghuensis sp. nov. DHOA06 and Dyella choica sp. nov. 4M-K27, isolated from forest soil.</title>
        <authorList>
            <person name="Qiu L.-H."/>
            <person name="Gao Z.-H."/>
        </authorList>
    </citation>
    <scope>NUCLEOTIDE SEQUENCE [LARGE SCALE GENOMIC DNA]</scope>
    <source>
        <strain evidence="1 2">DHOA06</strain>
    </source>
</reference>
<protein>
    <recommendedName>
        <fullName evidence="3">HNH endonuclease</fullName>
    </recommendedName>
</protein>
<dbReference type="AlphaFoldDB" id="A0A432LPC0"/>
<comment type="caution">
    <text evidence="1">The sequence shown here is derived from an EMBL/GenBank/DDBJ whole genome shotgun (WGS) entry which is preliminary data.</text>
</comment>
<sequence length="306" mass="34531">MIISMKDVWDAAKKKHRAYVLEKIAMAEQLVGKSALTSQTLKDLLKQHAKDLATGSPATLRGLINKVEAAALSGDGLKTFHKEASRVFNYDAFTNKDAIGWNAYDLCKLANQTLCPYCHQSFAFTIQRGHRGRGFRPTIDHFYPKAEYPYLSLSLFNLVPSCYTCNASLKGSINFHTNPHLHPFEDEEVIDFVFDLDAYLAWRSAPTADLEIKVRHIGGASTAGKADNSIRTFMLDERYVPHMGHFSRFAECVYHWSPDLLAIWKETLKIDVSEAVLLNFDREGYRDEMLGAVKRAIYDSLRNGSA</sequence>
<dbReference type="EMBL" id="RYZR01000007">
    <property type="protein sequence ID" value="RUL62032.1"/>
    <property type="molecule type" value="Genomic_DNA"/>
</dbReference>
<dbReference type="OrthoDB" id="9816185at2"/>
<gene>
    <name evidence="1" type="ORF">EKH79_14045</name>
</gene>
<evidence type="ECO:0000313" key="2">
    <source>
        <dbReference type="Proteomes" id="UP000267077"/>
    </source>
</evidence>
<proteinExistence type="predicted"/>
<accession>A0A432LPC0</accession>
<dbReference type="Proteomes" id="UP000267077">
    <property type="component" value="Unassembled WGS sequence"/>
</dbReference>
<dbReference type="RefSeq" id="WP_126674476.1">
    <property type="nucleotide sequence ID" value="NZ_RYZR01000007.1"/>
</dbReference>
<evidence type="ECO:0000313" key="1">
    <source>
        <dbReference type="EMBL" id="RUL62032.1"/>
    </source>
</evidence>
<evidence type="ECO:0008006" key="3">
    <source>
        <dbReference type="Google" id="ProtNLM"/>
    </source>
</evidence>